<feature type="region of interest" description="Disordered" evidence="1">
    <location>
        <begin position="1"/>
        <end position="23"/>
    </location>
</feature>
<dbReference type="SUPFAM" id="SSF50249">
    <property type="entry name" value="Nucleic acid-binding proteins"/>
    <property type="match status" value="1"/>
</dbReference>
<reference evidence="2 3" key="1">
    <citation type="journal article" date="2020" name="Microb. Genom.">
        <title>Genetic diversity of clinical and environmental Mucorales isolates obtained from an investigation of mucormycosis cases among solid organ transplant recipients.</title>
        <authorList>
            <person name="Nguyen M.H."/>
            <person name="Kaul D."/>
            <person name="Muto C."/>
            <person name="Cheng S.J."/>
            <person name="Richter R.A."/>
            <person name="Bruno V.M."/>
            <person name="Liu G."/>
            <person name="Beyhan S."/>
            <person name="Sundermann A.J."/>
            <person name="Mounaud S."/>
            <person name="Pasculle A.W."/>
            <person name="Nierman W.C."/>
            <person name="Driscoll E."/>
            <person name="Cumbie R."/>
            <person name="Clancy C.J."/>
            <person name="Dupont C.L."/>
        </authorList>
    </citation>
    <scope>NUCLEOTIDE SEQUENCE [LARGE SCALE GENOMIC DNA]</scope>
    <source>
        <strain evidence="2 3">GL24</strain>
    </source>
</reference>
<keyword evidence="3" id="KW-1185">Reference proteome</keyword>
<sequence>MDKSISKGRPMIDREGIHNGNEDANDIKLENCVRVYASFRLFSGRYVYVASCVRSVEDYMEVIHHELEVIYWHLYFTKKNTEC</sequence>
<evidence type="ECO:0000313" key="3">
    <source>
        <dbReference type="Proteomes" id="UP000740926"/>
    </source>
</evidence>
<name>A0A9P6Z8Q0_9FUNG</name>
<dbReference type="Proteomes" id="UP000740926">
    <property type="component" value="Unassembled WGS sequence"/>
</dbReference>
<accession>A0A9P6Z8Q0</accession>
<comment type="caution">
    <text evidence="2">The sequence shown here is derived from an EMBL/GenBank/DDBJ whole genome shotgun (WGS) entry which is preliminary data.</text>
</comment>
<dbReference type="InterPro" id="IPR012340">
    <property type="entry name" value="NA-bd_OB-fold"/>
</dbReference>
<evidence type="ECO:0000256" key="1">
    <source>
        <dbReference type="SAM" id="MobiDB-lite"/>
    </source>
</evidence>
<protein>
    <submittedName>
        <fullName evidence="2">Uncharacterized protein</fullName>
    </submittedName>
</protein>
<proteinExistence type="predicted"/>
<dbReference type="Gene3D" id="2.40.50.140">
    <property type="entry name" value="Nucleic acid-binding proteins"/>
    <property type="match status" value="1"/>
</dbReference>
<organism evidence="2 3">
    <name type="scientific">Rhizopus delemar</name>
    <dbReference type="NCBI Taxonomy" id="936053"/>
    <lineage>
        <taxon>Eukaryota</taxon>
        <taxon>Fungi</taxon>
        <taxon>Fungi incertae sedis</taxon>
        <taxon>Mucoromycota</taxon>
        <taxon>Mucoromycotina</taxon>
        <taxon>Mucoromycetes</taxon>
        <taxon>Mucorales</taxon>
        <taxon>Mucorineae</taxon>
        <taxon>Rhizopodaceae</taxon>
        <taxon>Rhizopus</taxon>
    </lineage>
</organism>
<dbReference type="AlphaFoldDB" id="A0A9P6Z8Q0"/>
<evidence type="ECO:0000313" key="2">
    <source>
        <dbReference type="EMBL" id="KAG1572991.1"/>
    </source>
</evidence>
<gene>
    <name evidence="2" type="ORF">G6F50_003251</name>
</gene>
<dbReference type="EMBL" id="JAANIU010000342">
    <property type="protein sequence ID" value="KAG1572991.1"/>
    <property type="molecule type" value="Genomic_DNA"/>
</dbReference>